<feature type="region of interest" description="Disordered" evidence="1">
    <location>
        <begin position="38"/>
        <end position="75"/>
    </location>
</feature>
<dbReference type="EMBL" id="CP136958">
    <property type="protein sequence ID" value="WOT02259.1"/>
    <property type="molecule type" value="Genomic_DNA"/>
</dbReference>
<evidence type="ECO:0000313" key="5">
    <source>
        <dbReference type="Proteomes" id="UP000234560"/>
    </source>
</evidence>
<protein>
    <submittedName>
        <fullName evidence="4">DUF732 domain-containing protein</fullName>
    </submittedName>
</protein>
<dbReference type="KEGG" id="cpyr:CYJ47_00295"/>
<evidence type="ECO:0000256" key="1">
    <source>
        <dbReference type="SAM" id="MobiDB-lite"/>
    </source>
</evidence>
<gene>
    <name evidence="4" type="ORF">CYJ47_00295</name>
</gene>
<dbReference type="Proteomes" id="UP000234560">
    <property type="component" value="Chromosome"/>
</dbReference>
<dbReference type="InterPro" id="IPR007969">
    <property type="entry name" value="DUF732"/>
</dbReference>
<organism evidence="4 5">
    <name type="scientific">Corynebacterium pyruviciproducens</name>
    <dbReference type="NCBI Taxonomy" id="598660"/>
    <lineage>
        <taxon>Bacteria</taxon>
        <taxon>Bacillati</taxon>
        <taxon>Actinomycetota</taxon>
        <taxon>Actinomycetes</taxon>
        <taxon>Mycobacteriales</taxon>
        <taxon>Corynebacteriaceae</taxon>
        <taxon>Corynebacterium</taxon>
    </lineage>
</organism>
<keyword evidence="2" id="KW-0732">Signal</keyword>
<dbReference type="Pfam" id="PF05305">
    <property type="entry name" value="DUF732"/>
    <property type="match status" value="1"/>
</dbReference>
<feature type="domain" description="DUF732" evidence="3">
    <location>
        <begin position="79"/>
        <end position="150"/>
    </location>
</feature>
<reference evidence="4" key="2">
    <citation type="submission" date="2023-10" db="EMBL/GenBank/DDBJ databases">
        <authorList>
            <person name="Choi B."/>
        </authorList>
    </citation>
    <scope>NUCLEOTIDE SEQUENCE</scope>
    <source>
        <strain evidence="4">UMB0763</strain>
    </source>
</reference>
<dbReference type="AlphaFoldDB" id="A0AAF0YUQ9"/>
<feature type="chain" id="PRO_5042152159" evidence="2">
    <location>
        <begin position="22"/>
        <end position="151"/>
    </location>
</feature>
<reference evidence="4" key="1">
    <citation type="submission" date="2017-12" db="EMBL/GenBank/DDBJ databases">
        <authorList>
            <person name="Thomas-White K."/>
            <person name="Wolfe A.J."/>
        </authorList>
    </citation>
    <scope>NUCLEOTIDE SEQUENCE</scope>
    <source>
        <strain evidence="4">UMB0763</strain>
    </source>
</reference>
<dbReference type="PROSITE" id="PS51257">
    <property type="entry name" value="PROKAR_LIPOPROTEIN"/>
    <property type="match status" value="1"/>
</dbReference>
<proteinExistence type="predicted"/>
<accession>A0AAF0YUQ9</accession>
<feature type="signal peptide" evidence="2">
    <location>
        <begin position="1"/>
        <end position="21"/>
    </location>
</feature>
<sequence length="151" mass="15644">MRKIGLVALAFLLTACGSATSESTDVTDTTVTSLPRIERSTGASTSVAAPVQTAPEVRDGEASEVTSVPVPADRHTDGEVDYLAQLDEQGITTSGMEDQLIGAGQQVCANGKKSYITPAVGGQLVEQKKTTLTPEEAANVIRAAASDHLCK</sequence>
<evidence type="ECO:0000313" key="4">
    <source>
        <dbReference type="EMBL" id="WOT02259.1"/>
    </source>
</evidence>
<evidence type="ECO:0000259" key="3">
    <source>
        <dbReference type="Pfam" id="PF05305"/>
    </source>
</evidence>
<name>A0AAF0YUQ9_9CORY</name>
<dbReference type="RefSeq" id="WP_101678792.1">
    <property type="nucleotide sequence ID" value="NZ_CAUPGZ010000013.1"/>
</dbReference>
<evidence type="ECO:0000256" key="2">
    <source>
        <dbReference type="SAM" id="SignalP"/>
    </source>
</evidence>